<feature type="compositionally biased region" description="Low complexity" evidence="1">
    <location>
        <begin position="71"/>
        <end position="86"/>
    </location>
</feature>
<accession>A0ABZ2A379</accession>
<feature type="region of interest" description="Disordered" evidence="1">
    <location>
        <begin position="68"/>
        <end position="119"/>
    </location>
</feature>
<dbReference type="RefSeq" id="WP_329075015.1">
    <property type="nucleotide sequence ID" value="NZ_CP109495.1"/>
</dbReference>
<proteinExistence type="predicted"/>
<feature type="region of interest" description="Disordered" evidence="1">
    <location>
        <begin position="1"/>
        <end position="30"/>
    </location>
</feature>
<evidence type="ECO:0000256" key="1">
    <source>
        <dbReference type="SAM" id="MobiDB-lite"/>
    </source>
</evidence>
<organism evidence="2 3">
    <name type="scientific">Streptomyces niveus</name>
    <name type="common">Streptomyces spheroides</name>
    <dbReference type="NCBI Taxonomy" id="193462"/>
    <lineage>
        <taxon>Bacteria</taxon>
        <taxon>Bacillati</taxon>
        <taxon>Actinomycetota</taxon>
        <taxon>Actinomycetes</taxon>
        <taxon>Kitasatosporales</taxon>
        <taxon>Streptomycetaceae</taxon>
        <taxon>Streptomyces</taxon>
    </lineage>
</organism>
<gene>
    <name evidence="2" type="ORF">OG442_07340</name>
</gene>
<sequence length="119" mass="13347">MRRSVTRREAHDARKQAEYATRQRERKEELRRIAAQHEAEREAGRPVCAGCGTRFTEERWKAIEPAWWGSPHATPTRTCATTASSAPTPPNAKPRRAGPSTRSMTRRCPSRSPAAKAPV</sequence>
<dbReference type="Proteomes" id="UP001432209">
    <property type="component" value="Chromosome"/>
</dbReference>
<name>A0ABZ2A379_STRNV</name>
<reference evidence="2" key="1">
    <citation type="submission" date="2022-10" db="EMBL/GenBank/DDBJ databases">
        <title>The complete genomes of actinobacterial strains from the NBC collection.</title>
        <authorList>
            <person name="Joergensen T.S."/>
            <person name="Alvarez Arevalo M."/>
            <person name="Sterndorff E.B."/>
            <person name="Faurdal D."/>
            <person name="Vuksanovic O."/>
            <person name="Mourched A.-S."/>
            <person name="Charusanti P."/>
            <person name="Shaw S."/>
            <person name="Blin K."/>
            <person name="Weber T."/>
        </authorList>
    </citation>
    <scope>NUCLEOTIDE SEQUENCE</scope>
    <source>
        <strain evidence="2">NBC_01432</strain>
    </source>
</reference>
<protein>
    <submittedName>
        <fullName evidence="2">TOP6B-like family protein</fullName>
    </submittedName>
</protein>
<evidence type="ECO:0000313" key="3">
    <source>
        <dbReference type="Proteomes" id="UP001432209"/>
    </source>
</evidence>
<dbReference type="EMBL" id="CP109495">
    <property type="protein sequence ID" value="WUX51362.1"/>
    <property type="molecule type" value="Genomic_DNA"/>
</dbReference>
<evidence type="ECO:0000313" key="2">
    <source>
        <dbReference type="EMBL" id="WUX51362.1"/>
    </source>
</evidence>
<keyword evidence="3" id="KW-1185">Reference proteome</keyword>